<comment type="caution">
    <text evidence="1">The sequence shown here is derived from an EMBL/GenBank/DDBJ whole genome shotgun (WGS) entry which is preliminary data.</text>
</comment>
<keyword evidence="2" id="KW-1185">Reference proteome</keyword>
<dbReference type="EMBL" id="CM024805">
    <property type="protein sequence ID" value="KAG8009659.1"/>
    <property type="molecule type" value="Genomic_DNA"/>
</dbReference>
<dbReference type="Proteomes" id="UP000805704">
    <property type="component" value="Chromosome 17"/>
</dbReference>
<feature type="non-terminal residue" evidence="1">
    <location>
        <position position="1931"/>
    </location>
</feature>
<organism evidence="1 2">
    <name type="scientific">Nibea albiflora</name>
    <name type="common">Yellow drum</name>
    <name type="synonym">Corvina albiflora</name>
    <dbReference type="NCBI Taxonomy" id="240163"/>
    <lineage>
        <taxon>Eukaryota</taxon>
        <taxon>Metazoa</taxon>
        <taxon>Chordata</taxon>
        <taxon>Craniata</taxon>
        <taxon>Vertebrata</taxon>
        <taxon>Euteleostomi</taxon>
        <taxon>Actinopterygii</taxon>
        <taxon>Neopterygii</taxon>
        <taxon>Teleostei</taxon>
        <taxon>Neoteleostei</taxon>
        <taxon>Acanthomorphata</taxon>
        <taxon>Eupercaria</taxon>
        <taxon>Sciaenidae</taxon>
        <taxon>Nibea</taxon>
    </lineage>
</organism>
<evidence type="ECO:0000313" key="2">
    <source>
        <dbReference type="Proteomes" id="UP000805704"/>
    </source>
</evidence>
<reference evidence="1" key="1">
    <citation type="submission" date="2020-04" db="EMBL/GenBank/DDBJ databases">
        <title>A chromosome-scale assembly and high-density genetic map of the yellow drum (Nibea albiflora) genome.</title>
        <authorList>
            <person name="Xu D."/>
            <person name="Zhang W."/>
            <person name="Chen R."/>
            <person name="Tan P."/>
            <person name="Wang L."/>
            <person name="Song H."/>
            <person name="Tian L."/>
            <person name="Zhu Q."/>
            <person name="Wang B."/>
        </authorList>
    </citation>
    <scope>NUCLEOTIDE SEQUENCE</scope>
    <source>
        <strain evidence="1">ZJHYS-2018</strain>
    </source>
</reference>
<evidence type="ECO:0000313" key="1">
    <source>
        <dbReference type="EMBL" id="KAG8009659.1"/>
    </source>
</evidence>
<accession>A0ACB7F576</accession>
<proteinExistence type="predicted"/>
<name>A0ACB7F576_NIBAL</name>
<sequence>MKSCRLSEISCASLASALKSNPSHLTELDLSFNNLQDSAVKTLSDLVESPHCSLQTLRSRKRSHVPVEEQPSCCVLCQDVLKDPVSTSCGHWFCRHCISSYWDQSASSGDSSCPQCGKRPRTRPGLQTASQTSTVQMSGGLQEVLDEHKISLKTRCERVTEGSDETGSGILLNEIYTELYITEGQSEEVNTQHEVRQLETASKKKETLHDTPIKCHDIFKALPDQQRHIRVVLTNGVAGVGKTFSVLKFTLDWAEGSENQDVSLVVLLSFRELNLIKDERFSLLRLLHVFHPTLQKVTAEKLAVCKLLFIFDGLDESRLSLDFKKKKVVSDVTQESSVSVLLTSLIKGNLLPSALIWITSRPAAANQIPPSCVDKVTEVRGFTDAQKEEYFRRRVSDEDLSSRIISHIKTSRSLHIMCLIPVFCWITATVLDHMLTTGQRGELPKTLTDMYSHFLLVQTKRKKKKYNKKSPQKLTKADRKVLRKLGRLAFEQLEKGNIMFYQEDLEQCGLDVTEASVYSGVCTEIFKRESVIFQKTVYCFVHLSVQEFLAAVYVFHCYTNRKTEVLETFLGKLSLDVFLMKAMQKSLQSKNGHLDLFVRFLHGLSLESNQRLLGGLLGQTDNSPEIIQRAINNLKEMNSDDISPDRRINIFHCLMEMNDDSVHQEIQEFLKSENRSKKKLSEFHCSALAYMLQMSEEVLDELDLKKFNTSAEGRLRLIPAVRNCRKAELYNCGLSETHCEVVASALKYNPSHLTELDLSYNDLTDSGVKTLCAGLESPNCRLQTLRLKRCSLSEISCASLASALKSNPSHLTELDMTRNNLRDSGVKLLCDFLQSPHCRLQTLRLRDCWLTEISCASLASALKSNPSHLRKLNLSNNNLKDSGVKLLCDFLESPYCGLKTLRLEDCSLSEISCASLASALKSNPSHLTELGLRGNNLQDSAVKPLSDLVESPHCRLQTLRSVEGCSQSIGLQEVLDEHKISLKTRCERVTEGSDETGSGTLLNEIYTELYITEGQSEEVNTQHEVRQLETASKKKETLHDTPIKCHDIFKALPDQQRHIRVVLTNGVAGVGKTFSVLKFTLDWAEGSENQDVSLVVLLSFRELNLIKDERFSLLRLLHVFHPTLQKVTAEKLAVCKLLFIFDGLDESRLSLDFNNKEVVSDVTQESSVSVLLTSLIKGNLLPSALIWITSRPAAANQIPPSRVDRVTEVRGFTDAQKEEYFRRRVSDEDLSSRIISHIKTSRSLHIMCLIPVFCWITATVLDHMLTTDQRGELPKTLTDLYSHFLLVQTKRKKKKYDEGHETSPQKLTKADREVLLKLGRLAFEQLEKGNIMFYQEDLEQCGLDVTEASVYSGVCTEIFKRESVIFQKTVYCFVHLSVQEFLAAVYLFHCYTNEKTEVLEDFLTEEEEEEKEEEEEEEEDENSDFLKKAMEKSLQSKNGHLDLFVRFLHGLSLESNQRLLGGLLGQTDNSPETIQRAINNLKEMNSDDISPDRSINIFHCLMEMNDDSVHQEIQEFLKSENRSEKKLSEIHCSALAYMLQMSEEVLDELDLKKYNTSEEGRQRLIPAVRNCRKAVLSGCGLSETHCEVVASALKSNSSHLTELDLSLNKLQDSAVKTLCAGLESPNCRLQTLRLERCSLSEISCASLASALKSNPSHLRKLDLTYNNLRDSGVKLLCDFLERPHCRLQTLRLESCRLSKISCASLASALKSNPSHLTELDLSGNNLRDSGVKLLCDFLERPHCRLQTLRLELCSLSEISCASLASALKSNPSHLTELDLSGNNLQDSGVKPLSDLVESPHCSLQTLRLRRCSLSEISCASLASALKSNPSHLTQLDLSHNYLLDSEVKLLCDFLQSPHCSLQTLRLEHCSLSEISCASLASALKSNPSHLTELDLSWNNLQDSAVKPLSDLVESPHCSLQTLRSVEGCSQS</sequence>
<protein>
    <submittedName>
        <fullName evidence="1">Uncharacterized protein</fullName>
    </submittedName>
</protein>
<gene>
    <name evidence="1" type="ORF">GBF38_018041</name>
</gene>